<feature type="transmembrane region" description="Helical" evidence="1">
    <location>
        <begin position="43"/>
        <end position="61"/>
    </location>
</feature>
<keyword evidence="1" id="KW-0812">Transmembrane</keyword>
<comment type="caution">
    <text evidence="3">The sequence shown here is derived from an EMBL/GenBank/DDBJ whole genome shotgun (WGS) entry which is preliminary data.</text>
</comment>
<protein>
    <recommendedName>
        <fullName evidence="2">Pyrrolo-quinoline quinone repeat domain-containing protein</fullName>
    </recommendedName>
</protein>
<keyword evidence="1" id="KW-1133">Transmembrane helix</keyword>
<keyword evidence="4" id="KW-1185">Reference proteome</keyword>
<organism evidence="3 4">
    <name type="scientific">Occultella aeris</name>
    <dbReference type="NCBI Taxonomy" id="2761496"/>
    <lineage>
        <taxon>Bacteria</taxon>
        <taxon>Bacillati</taxon>
        <taxon>Actinomycetota</taxon>
        <taxon>Actinomycetes</taxon>
        <taxon>Micrococcales</taxon>
        <taxon>Ruaniaceae</taxon>
        <taxon>Occultella</taxon>
    </lineage>
</organism>
<evidence type="ECO:0000313" key="3">
    <source>
        <dbReference type="EMBL" id="VZO35319.1"/>
    </source>
</evidence>
<name>A0A7M4DEH6_9MICO</name>
<evidence type="ECO:0000259" key="2">
    <source>
        <dbReference type="Pfam" id="PF13360"/>
    </source>
</evidence>
<gene>
    <name evidence="3" type="ORF">HALOF300_00516</name>
</gene>
<feature type="domain" description="Pyrrolo-quinoline quinone repeat" evidence="2">
    <location>
        <begin position="82"/>
        <end position="241"/>
    </location>
</feature>
<accession>A0A7M4DEH6</accession>
<dbReference type="Proteomes" id="UP000419743">
    <property type="component" value="Unassembled WGS sequence"/>
</dbReference>
<dbReference type="EMBL" id="CACRYJ010000007">
    <property type="protein sequence ID" value="VZO35319.1"/>
    <property type="molecule type" value="Genomic_DNA"/>
</dbReference>
<dbReference type="InterPro" id="IPR002372">
    <property type="entry name" value="PQQ_rpt_dom"/>
</dbReference>
<proteinExistence type="predicted"/>
<dbReference type="SUPFAM" id="SSF50998">
    <property type="entry name" value="Quinoprotein alcohol dehydrogenase-like"/>
    <property type="match status" value="1"/>
</dbReference>
<reference evidence="3 4" key="1">
    <citation type="submission" date="2019-11" db="EMBL/GenBank/DDBJ databases">
        <authorList>
            <person name="Criscuolo A."/>
        </authorList>
    </citation>
    <scope>NUCLEOTIDE SEQUENCE [LARGE SCALE GENOMIC DNA]</scope>
    <source>
        <strain evidence="3">CIP111667</strain>
    </source>
</reference>
<keyword evidence="1" id="KW-0472">Membrane</keyword>
<evidence type="ECO:0000313" key="4">
    <source>
        <dbReference type="Proteomes" id="UP000419743"/>
    </source>
</evidence>
<sequence length="438" mass="45327">MARGRAEEFVLDFDEPAAAEGVDAAGPVPADRRRKIRGVPRPLALWAGVSVVLVLAGILTVPPPPPGPSWGVGPGWSSPPVEQWTVPLTVPAGELTSPTITAEHVLVVAPDRLDAYDRADGTLRWSVTDLHRCTVADAVVVCVSGAGVDARVAIVDTGGAVHELAVPGAASATLRGEDLVVLTEAGEAGYELALHAGLDPAQVRWSTPIAIPDAPAGTEVVGDDTPRVRVQVGDLVLLSTGDLYRAETGEQVSGSWSEYPNEDALLSWDGERGQLMLPHTNEVLDLPGAALPSLIDDGSSPAVAIMESESGGGSSDVVTWDGDVLWHGTSGLPVARLGDLLLVAGSGDSGARRVGTGTQLWSIPDYLLCPCRGDVSGLMVYAAEFGLEGISGARLLGLRPADGEVLWEIPLGDGARVADTDEAVAVLADGQLALYSRT</sequence>
<dbReference type="AlphaFoldDB" id="A0A7M4DEH6"/>
<dbReference type="InterPro" id="IPR011047">
    <property type="entry name" value="Quinoprotein_ADH-like_sf"/>
</dbReference>
<dbReference type="Pfam" id="PF13360">
    <property type="entry name" value="PQQ_2"/>
    <property type="match status" value="1"/>
</dbReference>
<evidence type="ECO:0000256" key="1">
    <source>
        <dbReference type="SAM" id="Phobius"/>
    </source>
</evidence>
<dbReference type="RefSeq" id="WP_156739086.1">
    <property type="nucleotide sequence ID" value="NZ_CACRYJ010000007.1"/>
</dbReference>